<reference evidence="2" key="1">
    <citation type="submission" date="2022-12" db="EMBL/GenBank/DDBJ databases">
        <authorList>
            <person name="Wang J."/>
        </authorList>
    </citation>
    <scope>NUCLEOTIDE SEQUENCE</scope>
    <source>
        <strain evidence="2">HY-42-06</strain>
    </source>
</reference>
<protein>
    <submittedName>
        <fullName evidence="2">Lactate utilization protein</fullName>
    </submittedName>
</protein>
<accession>A0ABT4CTE2</accession>
<evidence type="ECO:0000313" key="2">
    <source>
        <dbReference type="EMBL" id="MCY6371311.1"/>
    </source>
</evidence>
<keyword evidence="3" id="KW-1185">Reference proteome</keyword>
<dbReference type="InterPro" id="IPR024185">
    <property type="entry name" value="FTHF_cligase-like_sf"/>
</dbReference>
<organism evidence="2 3">
    <name type="scientific">Clostridium ganghwense</name>
    <dbReference type="NCBI Taxonomy" id="312089"/>
    <lineage>
        <taxon>Bacteria</taxon>
        <taxon>Bacillati</taxon>
        <taxon>Bacillota</taxon>
        <taxon>Clostridia</taxon>
        <taxon>Eubacteriales</taxon>
        <taxon>Clostridiaceae</taxon>
        <taxon>Clostridium</taxon>
    </lineage>
</organism>
<dbReference type="RefSeq" id="WP_268050178.1">
    <property type="nucleotide sequence ID" value="NZ_JAPQES010000004.1"/>
</dbReference>
<dbReference type="SUPFAM" id="SSF100950">
    <property type="entry name" value="NagB/RpiA/CoA transferase-like"/>
    <property type="match status" value="1"/>
</dbReference>
<dbReference type="InterPro" id="IPR003741">
    <property type="entry name" value="LUD_dom"/>
</dbReference>
<name>A0ABT4CTE2_9CLOT</name>
<dbReference type="PIRSF" id="PIRSF020269">
    <property type="entry name" value="DUF1121"/>
    <property type="match status" value="1"/>
</dbReference>
<proteinExistence type="predicted"/>
<comment type="caution">
    <text evidence="2">The sequence shown here is derived from an EMBL/GenBank/DDBJ whole genome shotgun (WGS) entry which is preliminary data.</text>
</comment>
<dbReference type="PANTHER" id="PTHR36179:SF2">
    <property type="entry name" value="LUD DOMAIN-CONTAINING PROTEIN"/>
    <property type="match status" value="1"/>
</dbReference>
<dbReference type="Pfam" id="PF02589">
    <property type="entry name" value="LUD_dom"/>
    <property type="match status" value="1"/>
</dbReference>
<dbReference type="InterPro" id="IPR037171">
    <property type="entry name" value="NagB/RpiA_transferase-like"/>
</dbReference>
<dbReference type="InterPro" id="IPR009501">
    <property type="entry name" value="UCP020269"/>
</dbReference>
<dbReference type="Gene3D" id="3.40.50.10420">
    <property type="entry name" value="NagB/RpiA/CoA transferase-like"/>
    <property type="match status" value="1"/>
</dbReference>
<feature type="domain" description="LUD" evidence="1">
    <location>
        <begin position="13"/>
        <end position="207"/>
    </location>
</feature>
<evidence type="ECO:0000313" key="3">
    <source>
        <dbReference type="Proteomes" id="UP001079657"/>
    </source>
</evidence>
<dbReference type="PANTHER" id="PTHR36179">
    <property type="entry name" value="LUD_DOM DOMAIN-CONTAINING PROTEIN"/>
    <property type="match status" value="1"/>
</dbReference>
<evidence type="ECO:0000259" key="1">
    <source>
        <dbReference type="Pfam" id="PF02589"/>
    </source>
</evidence>
<sequence>MDKNVEWVIEKKLQRTIENLEKNNMGAYFVKDENSLLEKISELINEGDTVSVGGSMSLFETGVIDMLRSGKYNFLDRYKPNLTKEDIKEIYRKSFYADAYFTSSNAVTEDGELYNVDGTGNRVAAMIYGPDKVIVVIGLNKIVKNLDEAIERNRRCAAPANAKRLDRKTPCAKLGYCVDCNSPERICNDYVLIRKQGQKGRINVIIVGKELGY</sequence>
<gene>
    <name evidence="2" type="ORF">OXH55_11745</name>
</gene>
<dbReference type="Proteomes" id="UP001079657">
    <property type="component" value="Unassembled WGS sequence"/>
</dbReference>
<dbReference type="EMBL" id="JAPQES010000004">
    <property type="protein sequence ID" value="MCY6371311.1"/>
    <property type="molecule type" value="Genomic_DNA"/>
</dbReference>